<dbReference type="GO" id="GO:0005615">
    <property type="term" value="C:extracellular space"/>
    <property type="evidence" value="ECO:0007669"/>
    <property type="project" value="TreeGrafter"/>
</dbReference>
<dbReference type="PRINTS" id="PR00625">
    <property type="entry name" value="JDOMAIN"/>
</dbReference>
<name>A0A8C4V3K3_FALTI</name>
<dbReference type="NCBIfam" id="NF040941">
    <property type="entry name" value="GGGWT_bact"/>
    <property type="match status" value="1"/>
</dbReference>
<dbReference type="CDD" id="cd06257">
    <property type="entry name" value="DnaJ"/>
    <property type="match status" value="1"/>
</dbReference>
<dbReference type="Pfam" id="PF00226">
    <property type="entry name" value="DnaJ"/>
    <property type="match status" value="1"/>
</dbReference>
<evidence type="ECO:0000259" key="2">
    <source>
        <dbReference type="PROSITE" id="PS51406"/>
    </source>
</evidence>
<dbReference type="PROSITE" id="PS50076">
    <property type="entry name" value="DNAJ_2"/>
    <property type="match status" value="1"/>
</dbReference>
<dbReference type="Ensembl" id="ENSFTIT00000021413.1">
    <property type="protein sequence ID" value="ENSFTIP00000020564.1"/>
    <property type="gene ID" value="ENSFTIG00000013423.1"/>
</dbReference>
<dbReference type="Gene3D" id="4.10.530.10">
    <property type="entry name" value="Gamma-fibrinogen Carboxyl Terminal Fragment, domain 2"/>
    <property type="match status" value="1"/>
</dbReference>
<feature type="domain" description="Fibrinogen C-terminal" evidence="2">
    <location>
        <begin position="139"/>
        <end position="351"/>
    </location>
</feature>
<protein>
    <submittedName>
        <fullName evidence="3">Uncharacterized protein</fullName>
    </submittedName>
</protein>
<dbReference type="Gene3D" id="1.10.287.110">
    <property type="entry name" value="DnaJ domain"/>
    <property type="match status" value="1"/>
</dbReference>
<evidence type="ECO:0000313" key="4">
    <source>
        <dbReference type="Proteomes" id="UP000694562"/>
    </source>
</evidence>
<feature type="domain" description="J" evidence="1">
    <location>
        <begin position="44"/>
        <end position="101"/>
    </location>
</feature>
<dbReference type="CDD" id="cd00087">
    <property type="entry name" value="FReD"/>
    <property type="match status" value="1"/>
</dbReference>
<dbReference type="OMA" id="HSGNCAN"/>
<dbReference type="PROSITE" id="PS51406">
    <property type="entry name" value="FIBRINOGEN_C_2"/>
    <property type="match status" value="1"/>
</dbReference>
<reference evidence="3" key="2">
    <citation type="submission" date="2025-09" db="UniProtKB">
        <authorList>
            <consortium name="Ensembl"/>
        </authorList>
    </citation>
    <scope>IDENTIFICATION</scope>
</reference>
<dbReference type="OrthoDB" id="7735550at2759"/>
<dbReference type="SMART" id="SM00186">
    <property type="entry name" value="FBG"/>
    <property type="match status" value="1"/>
</dbReference>
<dbReference type="InterPro" id="IPR050373">
    <property type="entry name" value="Fibrinogen_C-term_domain"/>
</dbReference>
<reference evidence="3" key="1">
    <citation type="submission" date="2025-08" db="UniProtKB">
        <authorList>
            <consortium name="Ensembl"/>
        </authorList>
    </citation>
    <scope>IDENTIFICATION</scope>
</reference>
<keyword evidence="4" id="KW-1185">Reference proteome</keyword>
<dbReference type="SUPFAM" id="SSF46565">
    <property type="entry name" value="Chaperone J-domain"/>
    <property type="match status" value="1"/>
</dbReference>
<dbReference type="PANTHER" id="PTHR19143">
    <property type="entry name" value="FIBRINOGEN/TENASCIN/ANGIOPOEITIN"/>
    <property type="match status" value="1"/>
</dbReference>
<dbReference type="InterPro" id="IPR036869">
    <property type="entry name" value="J_dom_sf"/>
</dbReference>
<dbReference type="InterPro" id="IPR014716">
    <property type="entry name" value="Fibrinogen_a/b/g_C_1"/>
</dbReference>
<dbReference type="PANTHER" id="PTHR19143:SF428">
    <property type="entry name" value="ANGIOPOIETIN-RELATED PROTEIN 1-LIKE-RELATED"/>
    <property type="match status" value="1"/>
</dbReference>
<dbReference type="InterPro" id="IPR002181">
    <property type="entry name" value="Fibrinogen_a/b/g_C_dom"/>
</dbReference>
<dbReference type="Proteomes" id="UP000694562">
    <property type="component" value="Unplaced"/>
</dbReference>
<dbReference type="Pfam" id="PF00147">
    <property type="entry name" value="Fibrinogen_C"/>
    <property type="match status" value="1"/>
</dbReference>
<dbReference type="AlphaFoldDB" id="A0A8C4V3K3"/>
<sequence>MGPAALGRLRRLLPAAPRAPRLGRALAPSRGGQTGGGAPRARRDLYEVLGVPATATAAQIKTAYYEQSFRYHPDRNAGSAAAAARFAAVSEAYRVLGSAALRRLQAGKSFLRGDLVFRPIVVAMLLLCASAGLAVPTASSRSGFPADCSRLRKTSPSGVYVIQPARSPPVVVWCDMDTEGKGWTVVQRNTYNTEITWKESWTTYKYGFGNVQGDHWLGTEYLHLLTQQGTYKVRFIVRNKANVTHYAEYDIFSVESEASGYPLRLGRFSGDGDDYLTIYHPKKGGLHDNMKFSTTDRDQDQHSGNCASSYGGWWYDKCQNVLLNGKGYIFWPGTCSSGDCASSLILVKPTDVC</sequence>
<evidence type="ECO:0000259" key="1">
    <source>
        <dbReference type="PROSITE" id="PS50076"/>
    </source>
</evidence>
<dbReference type="InterPro" id="IPR001623">
    <property type="entry name" value="DnaJ_domain"/>
</dbReference>
<proteinExistence type="predicted"/>
<dbReference type="Gene3D" id="3.90.215.10">
    <property type="entry name" value="Gamma Fibrinogen, chain A, domain 1"/>
    <property type="match status" value="1"/>
</dbReference>
<dbReference type="FunFam" id="3.90.215.10:FF:000018">
    <property type="entry name" value="Techylectin-5A"/>
    <property type="match status" value="1"/>
</dbReference>
<evidence type="ECO:0000313" key="3">
    <source>
        <dbReference type="Ensembl" id="ENSFTIP00000020564.1"/>
    </source>
</evidence>
<dbReference type="InterPro" id="IPR036056">
    <property type="entry name" value="Fibrinogen-like_C"/>
</dbReference>
<dbReference type="SMART" id="SM00271">
    <property type="entry name" value="DnaJ"/>
    <property type="match status" value="1"/>
</dbReference>
<dbReference type="SUPFAM" id="SSF56496">
    <property type="entry name" value="Fibrinogen C-terminal domain-like"/>
    <property type="match status" value="1"/>
</dbReference>
<accession>A0A8C4V3K3</accession>
<organism evidence="3 4">
    <name type="scientific">Falco tinnunculus</name>
    <name type="common">Common kestrel</name>
    <dbReference type="NCBI Taxonomy" id="100819"/>
    <lineage>
        <taxon>Eukaryota</taxon>
        <taxon>Metazoa</taxon>
        <taxon>Chordata</taxon>
        <taxon>Craniata</taxon>
        <taxon>Vertebrata</taxon>
        <taxon>Euteleostomi</taxon>
        <taxon>Archelosauria</taxon>
        <taxon>Archosauria</taxon>
        <taxon>Dinosauria</taxon>
        <taxon>Saurischia</taxon>
        <taxon>Theropoda</taxon>
        <taxon>Coelurosauria</taxon>
        <taxon>Aves</taxon>
        <taxon>Neognathae</taxon>
        <taxon>Neoaves</taxon>
        <taxon>Telluraves</taxon>
        <taxon>Australaves</taxon>
        <taxon>Falconiformes</taxon>
        <taxon>Falconidae</taxon>
        <taxon>Falco</taxon>
    </lineage>
</organism>